<dbReference type="InterPro" id="IPR009056">
    <property type="entry name" value="Cyt_c-like_dom"/>
</dbReference>
<feature type="domain" description="Cytochrome c" evidence="6">
    <location>
        <begin position="196"/>
        <end position="313"/>
    </location>
</feature>
<dbReference type="Gene3D" id="1.10.760.10">
    <property type="entry name" value="Cytochrome c-like domain"/>
    <property type="match status" value="2"/>
</dbReference>
<feature type="domain" description="Cytochrome c" evidence="6">
    <location>
        <begin position="46"/>
        <end position="160"/>
    </location>
</feature>
<proteinExistence type="predicted"/>
<evidence type="ECO:0000313" key="8">
    <source>
        <dbReference type="Proteomes" id="UP001500067"/>
    </source>
</evidence>
<evidence type="ECO:0000256" key="2">
    <source>
        <dbReference type="ARBA" id="ARBA00022723"/>
    </source>
</evidence>
<sequence length="327" mass="36088">MKKVLKVIGILLLVVIVGVGTLITYALVALPNVGKAPDLKVETTPEKVQRGEYLAYAVCGCMDCHSTRDWTKYSGPLVPGTVGKGGETFDKKLGFPGTYYSRNITPYGISRYSDGELYRVITTGVTKEGRAMFPVMPYTHYAKMDPEDIHCIIAYLRTLPSIENKVAESHSDFPMNIIINTIPAKAVPGKRPSPADKLAYGAYLVNASGCNECHTREKRGQIIKELEYSGGREFRFHDGSILRSSNITPDVNTGIGSWTEDVFINRFRAFADSGYVAPGVPMGSFNTIMPWTMYGKMSREDLAAIYAYLRSIPPQVNNVTKFVPATK</sequence>
<reference evidence="8" key="1">
    <citation type="journal article" date="2019" name="Int. J. Syst. Evol. Microbiol.">
        <title>The Global Catalogue of Microorganisms (GCM) 10K type strain sequencing project: providing services to taxonomists for standard genome sequencing and annotation.</title>
        <authorList>
            <consortium name="The Broad Institute Genomics Platform"/>
            <consortium name="The Broad Institute Genome Sequencing Center for Infectious Disease"/>
            <person name="Wu L."/>
            <person name="Ma J."/>
        </authorList>
    </citation>
    <scope>NUCLEOTIDE SEQUENCE [LARGE SCALE GENOMIC DNA]</scope>
    <source>
        <strain evidence="8">JCM 32105</strain>
    </source>
</reference>
<evidence type="ECO:0000256" key="5">
    <source>
        <dbReference type="SAM" id="Phobius"/>
    </source>
</evidence>
<dbReference type="InterPro" id="IPR036909">
    <property type="entry name" value="Cyt_c-like_dom_sf"/>
</dbReference>
<keyword evidence="3 4" id="KW-0408">Iron</keyword>
<keyword evidence="5" id="KW-0472">Membrane</keyword>
<dbReference type="Proteomes" id="UP001500067">
    <property type="component" value="Unassembled WGS sequence"/>
</dbReference>
<gene>
    <name evidence="7" type="ORF">GCM10023093_14390</name>
</gene>
<dbReference type="PANTHER" id="PTHR35008">
    <property type="entry name" value="BLL4482 PROTEIN-RELATED"/>
    <property type="match status" value="1"/>
</dbReference>
<keyword evidence="5" id="KW-0812">Transmembrane</keyword>
<keyword evidence="5" id="KW-1133">Transmembrane helix</keyword>
<evidence type="ECO:0000256" key="3">
    <source>
        <dbReference type="ARBA" id="ARBA00023004"/>
    </source>
</evidence>
<feature type="transmembrane region" description="Helical" evidence="5">
    <location>
        <begin position="7"/>
        <end position="30"/>
    </location>
</feature>
<name>A0ABP8NB24_9BACT</name>
<keyword evidence="1 4" id="KW-0349">Heme</keyword>
<dbReference type="SUPFAM" id="SSF46626">
    <property type="entry name" value="Cytochrome c"/>
    <property type="match status" value="2"/>
</dbReference>
<comment type="caution">
    <text evidence="7">The sequence shown here is derived from an EMBL/GenBank/DDBJ whole genome shotgun (WGS) entry which is preliminary data.</text>
</comment>
<keyword evidence="8" id="KW-1185">Reference proteome</keyword>
<keyword evidence="2 4" id="KW-0479">Metal-binding</keyword>
<evidence type="ECO:0000313" key="7">
    <source>
        <dbReference type="EMBL" id="GAA4464309.1"/>
    </source>
</evidence>
<dbReference type="PANTHER" id="PTHR35008:SF4">
    <property type="entry name" value="BLL4482 PROTEIN"/>
    <property type="match status" value="1"/>
</dbReference>
<evidence type="ECO:0000259" key="6">
    <source>
        <dbReference type="PROSITE" id="PS51007"/>
    </source>
</evidence>
<organism evidence="7 8">
    <name type="scientific">Nemorincola caseinilytica</name>
    <dbReference type="NCBI Taxonomy" id="2054315"/>
    <lineage>
        <taxon>Bacteria</taxon>
        <taxon>Pseudomonadati</taxon>
        <taxon>Bacteroidota</taxon>
        <taxon>Chitinophagia</taxon>
        <taxon>Chitinophagales</taxon>
        <taxon>Chitinophagaceae</taxon>
        <taxon>Nemorincola</taxon>
    </lineage>
</organism>
<evidence type="ECO:0000256" key="4">
    <source>
        <dbReference type="PROSITE-ProRule" id="PRU00433"/>
    </source>
</evidence>
<dbReference type="PROSITE" id="PS51007">
    <property type="entry name" value="CYTC"/>
    <property type="match status" value="2"/>
</dbReference>
<dbReference type="InterPro" id="IPR051459">
    <property type="entry name" value="Cytochrome_c-type_DH"/>
</dbReference>
<protein>
    <recommendedName>
        <fullName evidence="6">Cytochrome c domain-containing protein</fullName>
    </recommendedName>
</protein>
<dbReference type="RefSeq" id="WP_345080775.1">
    <property type="nucleotide sequence ID" value="NZ_BAABFA010000009.1"/>
</dbReference>
<dbReference type="EMBL" id="BAABFA010000009">
    <property type="protein sequence ID" value="GAA4464309.1"/>
    <property type="molecule type" value="Genomic_DNA"/>
</dbReference>
<accession>A0ABP8NB24</accession>
<evidence type="ECO:0000256" key="1">
    <source>
        <dbReference type="ARBA" id="ARBA00022617"/>
    </source>
</evidence>